<protein>
    <submittedName>
        <fullName evidence="1">Uncharacterized protein</fullName>
    </submittedName>
</protein>
<accession>A0A9I9EJU7</accession>
<dbReference type="AlphaFoldDB" id="A0A9I9EJU7"/>
<organism evidence="1">
    <name type="scientific">Cucumis melo</name>
    <name type="common">Muskmelon</name>
    <dbReference type="NCBI Taxonomy" id="3656"/>
    <lineage>
        <taxon>Eukaryota</taxon>
        <taxon>Viridiplantae</taxon>
        <taxon>Streptophyta</taxon>
        <taxon>Embryophyta</taxon>
        <taxon>Tracheophyta</taxon>
        <taxon>Spermatophyta</taxon>
        <taxon>Magnoliopsida</taxon>
        <taxon>eudicotyledons</taxon>
        <taxon>Gunneridae</taxon>
        <taxon>Pentapetalae</taxon>
        <taxon>rosids</taxon>
        <taxon>fabids</taxon>
        <taxon>Cucurbitales</taxon>
        <taxon>Cucurbitaceae</taxon>
        <taxon>Benincaseae</taxon>
        <taxon>Cucumis</taxon>
    </lineage>
</organism>
<evidence type="ECO:0000313" key="1">
    <source>
        <dbReference type="EnsemblPlants" id="MELO3C034856.2.1"/>
    </source>
</evidence>
<proteinExistence type="predicted"/>
<name>A0A9I9EJU7_CUCME</name>
<reference evidence="1" key="1">
    <citation type="submission" date="2023-03" db="UniProtKB">
        <authorList>
            <consortium name="EnsemblPlants"/>
        </authorList>
    </citation>
    <scope>IDENTIFICATION</scope>
</reference>
<dbReference type="EnsemblPlants" id="MELO3C034856.2.1">
    <property type="protein sequence ID" value="MELO3C034856.2.1"/>
    <property type="gene ID" value="MELO3C034856.2"/>
</dbReference>
<sequence length="64" mass="7125">MSKSPSPTRRSLFAIVTIVVRRSKSPSIASRSIEGPSRRLLFEDQNRRYSPSILTVSLSSSSPF</sequence>
<dbReference type="Gramene" id="MELO3C034856.2.1">
    <property type="protein sequence ID" value="MELO3C034856.2.1"/>
    <property type="gene ID" value="MELO3C034856.2"/>
</dbReference>